<keyword evidence="1" id="KW-0472">Membrane</keyword>
<evidence type="ECO:0008006" key="5">
    <source>
        <dbReference type="Google" id="ProtNLM"/>
    </source>
</evidence>
<keyword evidence="1" id="KW-1133">Transmembrane helix</keyword>
<reference evidence="2 4" key="1">
    <citation type="submission" date="2020-02" db="EMBL/GenBank/DDBJ databases">
        <title>Whole genome shot-gun sequencing of clinical Carbapenem resistant A. baumannii.</title>
        <authorList>
            <person name="Veeraraghavan B."/>
            <person name="Mathur P."/>
            <person name="Vijayakumar S."/>
            <person name="Vasudevan K."/>
            <person name="Lincy M."/>
            <person name="Kirubananthan A."/>
        </authorList>
    </citation>
    <scope>NUCLEOTIDE SEQUENCE [LARGE SCALE GENOMIC DNA]</scope>
    <source>
        <strain evidence="2 4">SP816</strain>
    </source>
</reference>
<evidence type="ECO:0000256" key="1">
    <source>
        <dbReference type="SAM" id="Phobius"/>
    </source>
</evidence>
<name>A0A506K9B0_ACIBA</name>
<dbReference type="EMBL" id="JAAGTY010000011">
    <property type="protein sequence ID" value="NDW41680.1"/>
    <property type="molecule type" value="Genomic_DNA"/>
</dbReference>
<gene>
    <name evidence="2" type="ORF">G3N53_11430</name>
    <name evidence="3" type="ORF">J6E47_02820</name>
</gene>
<feature type="transmembrane region" description="Helical" evidence="1">
    <location>
        <begin position="12"/>
        <end position="34"/>
    </location>
</feature>
<proteinExistence type="predicted"/>
<reference evidence="3" key="2">
    <citation type="submission" date="2021-03" db="EMBL/GenBank/DDBJ databases">
        <title>Complete genome sequencing of Acinetobacter baumannii.</title>
        <authorList>
            <person name="Yadav B."/>
            <person name="Makwana N."/>
            <person name="Kharat A.S."/>
            <person name="Veeraraghavan B."/>
            <person name="Vijayakumar S."/>
            <person name="Priya M."/>
        </authorList>
    </citation>
    <scope>NUCLEOTIDE SEQUENCE</scope>
    <source>
        <strain evidence="3">KSK6</strain>
    </source>
</reference>
<keyword evidence="1" id="KW-0812">Transmembrane</keyword>
<sequence length="313" mass="36618">MNLSDFQKKLIWGVGILSIVCLWIAFPFIFKLLIEAYRFPDDFTNFGPFGDIYGSLNTLISSIALCAVAYSTWLQVTSLKETRKTNIKQLKLAEDSHNEQLNESRNAIFVSQFYSLLNYKKDKLNSIELNFKTDELIAKEEEIDPNAERAKPNKNIKLIKLNGLSVIQKLVEEFNDFSNYHPLELSKFSIPELLSNFYTVSEGKFDDPISPIISYLYIYKDLIELITRANISIEDKEHFKSILRNSMFQEEQILLFWVSPIFVNLRFFLKGSELFNQFGLSLGYKNYALQHHEKSHFHLKEWKDFYDNQKKPA</sequence>
<evidence type="ECO:0000313" key="3">
    <source>
        <dbReference type="EMBL" id="QTK45331.1"/>
    </source>
</evidence>
<accession>A0A506K9B0</accession>
<feature type="transmembrane region" description="Helical" evidence="1">
    <location>
        <begin position="54"/>
        <end position="74"/>
    </location>
</feature>
<dbReference type="Proteomes" id="UP000470018">
    <property type="component" value="Unassembled WGS sequence"/>
</dbReference>
<dbReference type="EMBL" id="CP072270">
    <property type="protein sequence ID" value="QTK45331.1"/>
    <property type="molecule type" value="Genomic_DNA"/>
</dbReference>
<dbReference type="AlphaFoldDB" id="A0A506K9B0"/>
<evidence type="ECO:0000313" key="2">
    <source>
        <dbReference type="EMBL" id="NDW41680.1"/>
    </source>
</evidence>
<protein>
    <recommendedName>
        <fullName evidence="5">Phage abortive infection protein</fullName>
    </recommendedName>
</protein>
<organism evidence="2 4">
    <name type="scientific">Acinetobacter baumannii</name>
    <dbReference type="NCBI Taxonomy" id="470"/>
    <lineage>
        <taxon>Bacteria</taxon>
        <taxon>Pseudomonadati</taxon>
        <taxon>Pseudomonadota</taxon>
        <taxon>Gammaproteobacteria</taxon>
        <taxon>Moraxellales</taxon>
        <taxon>Moraxellaceae</taxon>
        <taxon>Acinetobacter</taxon>
        <taxon>Acinetobacter calcoaceticus/baumannii complex</taxon>
    </lineage>
</organism>
<evidence type="ECO:0000313" key="4">
    <source>
        <dbReference type="Proteomes" id="UP000470018"/>
    </source>
</evidence>
<dbReference type="Proteomes" id="UP000664966">
    <property type="component" value="Chromosome"/>
</dbReference>